<accession>A0ABS1EK22</accession>
<evidence type="ECO:0000313" key="1">
    <source>
        <dbReference type="EMBL" id="MBK1809709.1"/>
    </source>
</evidence>
<keyword evidence="2" id="KW-1185">Reference proteome</keyword>
<sequence length="473" mass="54710">MNFLISNKLITLKEQVDVLKIKFKELTLMSYPDSNIEIVINYMSDIANKLDERLSYYNENGINNWELKLISKVIQAFYNMVGYIAKCDVKNHPREIMIPIRELLNNTEKDHIFITEPQWELNYSVGLLMNKNFKEALKMCGIVLEEDINIIKLAFPKLHQDNILGGAIMAHELGHYFDLHYSLELSEKAIVQIINSIDLDKYISNIYSHMKEYTQDLEEMKRILKSNIPNIILRSWIQETVADILGIAFYGLASFLASENLSIYYSDINESQSQFLQQFSITHPRDSFRNYIRIATLAKLGYLEKVDGKILSKLEEYQKQWEESTTAPFRAISYQVSDVISIIVNNRYLLNLENDIKCNLDWIIDFVLDEIKSVSGELIYESDEFVKDIHSLIEKITMVIPPNEIDRSPVNSVSIINSGWISYILNSEDIKNTMGGYNGASKEIDVKNLINSLLKKATLTSNIHRRWINATSQ</sequence>
<protein>
    <submittedName>
        <fullName evidence="1">Uncharacterized protein</fullName>
    </submittedName>
</protein>
<organism evidence="1 2">
    <name type="scientific">Clostridium yunnanense</name>
    <dbReference type="NCBI Taxonomy" id="2800325"/>
    <lineage>
        <taxon>Bacteria</taxon>
        <taxon>Bacillati</taxon>
        <taxon>Bacillota</taxon>
        <taxon>Clostridia</taxon>
        <taxon>Eubacteriales</taxon>
        <taxon>Clostridiaceae</taxon>
        <taxon>Clostridium</taxon>
    </lineage>
</organism>
<dbReference type="Proteomes" id="UP000596739">
    <property type="component" value="Unassembled WGS sequence"/>
</dbReference>
<dbReference type="EMBL" id="JAENHN010000010">
    <property type="protein sequence ID" value="MBK1809709.1"/>
    <property type="molecule type" value="Genomic_DNA"/>
</dbReference>
<reference evidence="2" key="1">
    <citation type="submission" date="2021-01" db="EMBL/GenBank/DDBJ databases">
        <title>Genome public.</title>
        <authorList>
            <person name="Liu C."/>
            <person name="Sun Q."/>
        </authorList>
    </citation>
    <scope>NUCLEOTIDE SEQUENCE [LARGE SCALE GENOMIC DNA]</scope>
    <source>
        <strain evidence="2">YIM B02505</strain>
    </source>
</reference>
<dbReference type="RefSeq" id="WP_200266256.1">
    <property type="nucleotide sequence ID" value="NZ_JAENHN010000010.1"/>
</dbReference>
<proteinExistence type="predicted"/>
<evidence type="ECO:0000313" key="2">
    <source>
        <dbReference type="Proteomes" id="UP000596739"/>
    </source>
</evidence>
<gene>
    <name evidence="1" type="ORF">JHL18_03530</name>
</gene>
<comment type="caution">
    <text evidence="1">The sequence shown here is derived from an EMBL/GenBank/DDBJ whole genome shotgun (WGS) entry which is preliminary data.</text>
</comment>
<name>A0ABS1EK22_9CLOT</name>